<protein>
    <submittedName>
        <fullName evidence="1">Uncharacterized protein</fullName>
    </submittedName>
</protein>
<proteinExistence type="predicted"/>
<dbReference type="EMBL" id="MHPU01000010">
    <property type="protein sequence ID" value="OGZ89205.1"/>
    <property type="molecule type" value="Genomic_DNA"/>
</dbReference>
<name>A0A1G2JPZ0_9BACT</name>
<evidence type="ECO:0000313" key="2">
    <source>
        <dbReference type="Proteomes" id="UP000178935"/>
    </source>
</evidence>
<comment type="caution">
    <text evidence="1">The sequence shown here is derived from an EMBL/GenBank/DDBJ whole genome shotgun (WGS) entry which is preliminary data.</text>
</comment>
<dbReference type="Proteomes" id="UP000178935">
    <property type="component" value="Unassembled WGS sequence"/>
</dbReference>
<dbReference type="AlphaFoldDB" id="A0A1G2JPZ0"/>
<evidence type="ECO:0000313" key="1">
    <source>
        <dbReference type="EMBL" id="OGZ89205.1"/>
    </source>
</evidence>
<sequence>MKVRQLIKILEELDQDAVINIASDEEGNGFGDISKDIAGGTLIATHQQVYSLYPLNLRLPEEIFEYE</sequence>
<gene>
    <name evidence="1" type="ORF">A2561_01300</name>
</gene>
<organism evidence="1 2">
    <name type="scientific">Candidatus Staskawiczbacteria bacterium RIFOXYD1_FULL_32_13</name>
    <dbReference type="NCBI Taxonomy" id="1802234"/>
    <lineage>
        <taxon>Bacteria</taxon>
        <taxon>Candidatus Staskawicziibacteriota</taxon>
    </lineage>
</organism>
<reference evidence="1 2" key="1">
    <citation type="journal article" date="2016" name="Nat. Commun.">
        <title>Thousands of microbial genomes shed light on interconnected biogeochemical processes in an aquifer system.</title>
        <authorList>
            <person name="Anantharaman K."/>
            <person name="Brown C.T."/>
            <person name="Hug L.A."/>
            <person name="Sharon I."/>
            <person name="Castelle C.J."/>
            <person name="Probst A.J."/>
            <person name="Thomas B.C."/>
            <person name="Singh A."/>
            <person name="Wilkins M.J."/>
            <person name="Karaoz U."/>
            <person name="Brodie E.L."/>
            <person name="Williams K.H."/>
            <person name="Hubbard S.S."/>
            <person name="Banfield J.F."/>
        </authorList>
    </citation>
    <scope>NUCLEOTIDE SEQUENCE [LARGE SCALE GENOMIC DNA]</scope>
</reference>
<accession>A0A1G2JPZ0</accession>